<keyword evidence="1" id="KW-0812">Transmembrane</keyword>
<keyword evidence="3" id="KW-1185">Reference proteome</keyword>
<evidence type="ECO:0000313" key="2">
    <source>
        <dbReference type="EMBL" id="OAG10097.1"/>
    </source>
</evidence>
<feature type="transmembrane region" description="Helical" evidence="1">
    <location>
        <begin position="32"/>
        <end position="53"/>
    </location>
</feature>
<evidence type="ECO:0000256" key="1">
    <source>
        <dbReference type="SAM" id="Phobius"/>
    </source>
</evidence>
<protein>
    <submittedName>
        <fullName evidence="2">Uncharacterized protein</fullName>
    </submittedName>
</protein>
<evidence type="ECO:0000313" key="3">
    <source>
        <dbReference type="Proteomes" id="UP000077069"/>
    </source>
</evidence>
<gene>
    <name evidence="2" type="ORF">CC84DRAFT_463684</name>
</gene>
<dbReference type="RefSeq" id="XP_018040462.1">
    <property type="nucleotide sequence ID" value="XM_018186386.1"/>
</dbReference>
<accession>A0A177CTJ0</accession>
<keyword evidence="1" id="KW-0472">Membrane</keyword>
<proteinExistence type="predicted"/>
<dbReference type="InParanoid" id="A0A177CTJ0"/>
<keyword evidence="1" id="KW-1133">Transmembrane helix</keyword>
<dbReference type="EMBL" id="KV441549">
    <property type="protein sequence ID" value="OAG10097.1"/>
    <property type="molecule type" value="Genomic_DNA"/>
</dbReference>
<dbReference type="Proteomes" id="UP000077069">
    <property type="component" value="Unassembled WGS sequence"/>
</dbReference>
<sequence>MGPNYFSCRYHCTRFTLKGLHEERGTGAARRVISALLTAGVFRTMAFLLLSFVCRHTQELDVWASTFTLPFYFDTTNFHTLNFPACP</sequence>
<dbReference type="GeneID" id="28769872"/>
<organism evidence="2 3">
    <name type="scientific">Paraphaeosphaeria sporulosa</name>
    <dbReference type="NCBI Taxonomy" id="1460663"/>
    <lineage>
        <taxon>Eukaryota</taxon>
        <taxon>Fungi</taxon>
        <taxon>Dikarya</taxon>
        <taxon>Ascomycota</taxon>
        <taxon>Pezizomycotina</taxon>
        <taxon>Dothideomycetes</taxon>
        <taxon>Pleosporomycetidae</taxon>
        <taxon>Pleosporales</taxon>
        <taxon>Massarineae</taxon>
        <taxon>Didymosphaeriaceae</taxon>
        <taxon>Paraphaeosphaeria</taxon>
    </lineage>
</organism>
<name>A0A177CTJ0_9PLEO</name>
<reference evidence="2 3" key="1">
    <citation type="submission" date="2016-05" db="EMBL/GenBank/DDBJ databases">
        <title>Comparative analysis of secretome profiles of manganese(II)-oxidizing ascomycete fungi.</title>
        <authorList>
            <consortium name="DOE Joint Genome Institute"/>
            <person name="Zeiner C.A."/>
            <person name="Purvine S.O."/>
            <person name="Zink E.M."/>
            <person name="Wu S."/>
            <person name="Pasa-Tolic L."/>
            <person name="Chaput D.L."/>
            <person name="Haridas S."/>
            <person name="Grigoriev I.V."/>
            <person name="Santelli C.M."/>
            <person name="Hansel C.M."/>
        </authorList>
    </citation>
    <scope>NUCLEOTIDE SEQUENCE [LARGE SCALE GENOMIC DNA]</scope>
    <source>
        <strain evidence="2 3">AP3s5-JAC2a</strain>
    </source>
</reference>
<dbReference type="AlphaFoldDB" id="A0A177CTJ0"/>